<dbReference type="EMBL" id="LR746272">
    <property type="protein sequence ID" value="CAA7401718.1"/>
    <property type="molecule type" value="Genomic_DNA"/>
</dbReference>
<gene>
    <name evidence="1" type="ORF">SI8410_09012396</name>
</gene>
<keyword evidence="2" id="KW-1185">Reference proteome</keyword>
<evidence type="ECO:0000313" key="1">
    <source>
        <dbReference type="EMBL" id="CAA7401718.1"/>
    </source>
</evidence>
<proteinExistence type="predicted"/>
<evidence type="ECO:0000313" key="2">
    <source>
        <dbReference type="Proteomes" id="UP000663760"/>
    </source>
</evidence>
<dbReference type="AlphaFoldDB" id="A0A7I8KXC1"/>
<protein>
    <submittedName>
        <fullName evidence="1">Uncharacterized protein</fullName>
    </submittedName>
</protein>
<dbReference type="InterPro" id="IPR021109">
    <property type="entry name" value="Peptidase_aspartic_dom_sf"/>
</dbReference>
<dbReference type="Gene3D" id="2.40.70.10">
    <property type="entry name" value="Acid Proteases"/>
    <property type="match status" value="1"/>
</dbReference>
<accession>A0A7I8KXC1</accession>
<dbReference type="Proteomes" id="UP000663760">
    <property type="component" value="Chromosome 9"/>
</dbReference>
<name>A0A7I8KXC1_SPIIN</name>
<organism evidence="1 2">
    <name type="scientific">Spirodela intermedia</name>
    <name type="common">Intermediate duckweed</name>
    <dbReference type="NCBI Taxonomy" id="51605"/>
    <lineage>
        <taxon>Eukaryota</taxon>
        <taxon>Viridiplantae</taxon>
        <taxon>Streptophyta</taxon>
        <taxon>Embryophyta</taxon>
        <taxon>Tracheophyta</taxon>
        <taxon>Spermatophyta</taxon>
        <taxon>Magnoliopsida</taxon>
        <taxon>Liliopsida</taxon>
        <taxon>Araceae</taxon>
        <taxon>Lemnoideae</taxon>
        <taxon>Spirodela</taxon>
    </lineage>
</organism>
<sequence>MEQRIVTNSTKREISQPRQLSILSIKNAKRILEDVVVTMKGCSFPADFVVSEINSHSKFSEMPIIFGRSIFNTTQINIDVPTGIAKIKFEEMNEMDDVDDCVRKTFDNQEIKYSWDFEEFQEQFEGVLEEAENTEKLEELFGFKENHKKSHFMVKGVVLGHVVTLDYIRDLSNIFQK</sequence>
<reference evidence="1" key="1">
    <citation type="submission" date="2020-02" db="EMBL/GenBank/DDBJ databases">
        <authorList>
            <person name="Scholz U."/>
            <person name="Mascher M."/>
            <person name="Fiebig A."/>
        </authorList>
    </citation>
    <scope>NUCLEOTIDE SEQUENCE</scope>
</reference>